<evidence type="ECO:0000256" key="2">
    <source>
        <dbReference type="ARBA" id="ARBA00008412"/>
    </source>
</evidence>
<feature type="transmembrane region" description="Helical" evidence="6">
    <location>
        <begin position="282"/>
        <end position="300"/>
    </location>
</feature>
<feature type="transmembrane region" description="Helical" evidence="6">
    <location>
        <begin position="312"/>
        <end position="338"/>
    </location>
</feature>
<dbReference type="PIRSF" id="PIRSF016565">
    <property type="entry name" value="PucC"/>
    <property type="match status" value="1"/>
</dbReference>
<feature type="transmembrane region" description="Helical" evidence="6">
    <location>
        <begin position="344"/>
        <end position="366"/>
    </location>
</feature>
<evidence type="ECO:0000313" key="8">
    <source>
        <dbReference type="Proteomes" id="UP001056201"/>
    </source>
</evidence>
<keyword evidence="4 6" id="KW-1133">Transmembrane helix</keyword>
<feature type="transmembrane region" description="Helical" evidence="6">
    <location>
        <begin position="83"/>
        <end position="105"/>
    </location>
</feature>
<reference evidence="7" key="1">
    <citation type="submission" date="2022-05" db="EMBL/GenBank/DDBJ databases">
        <title>An RpoN-dependent PEP-CTERM gene is involved in floc formation of an Aquincola tertiaricarbonis strain.</title>
        <authorList>
            <person name="Qiu D."/>
            <person name="Xia M."/>
        </authorList>
    </citation>
    <scope>NUCLEOTIDE SEQUENCE</scope>
    <source>
        <strain evidence="7">RN12</strain>
    </source>
</reference>
<feature type="transmembrane region" description="Helical" evidence="6">
    <location>
        <begin position="378"/>
        <end position="399"/>
    </location>
</feature>
<feature type="transmembrane region" description="Helical" evidence="6">
    <location>
        <begin position="111"/>
        <end position="138"/>
    </location>
</feature>
<dbReference type="CDD" id="cd06176">
    <property type="entry name" value="MFS_BCD_PucC-like"/>
    <property type="match status" value="1"/>
</dbReference>
<evidence type="ECO:0000256" key="3">
    <source>
        <dbReference type="ARBA" id="ARBA00022692"/>
    </source>
</evidence>
<dbReference type="EMBL" id="CP097635">
    <property type="protein sequence ID" value="URI07541.1"/>
    <property type="molecule type" value="Genomic_DNA"/>
</dbReference>
<evidence type="ECO:0000313" key="7">
    <source>
        <dbReference type="EMBL" id="URI07541.1"/>
    </source>
</evidence>
<evidence type="ECO:0000256" key="4">
    <source>
        <dbReference type="ARBA" id="ARBA00022989"/>
    </source>
</evidence>
<dbReference type="InterPro" id="IPR036259">
    <property type="entry name" value="MFS_trans_sf"/>
</dbReference>
<evidence type="ECO:0000256" key="1">
    <source>
        <dbReference type="ARBA" id="ARBA00004141"/>
    </source>
</evidence>
<keyword evidence="3 6" id="KW-0812">Transmembrane</keyword>
<proteinExistence type="inferred from homology"/>
<dbReference type="PANTHER" id="PTHR23538:SF1">
    <property type="entry name" value="44.5 KD BACTERIOCHLOROPHYLL SYNTHASE SUBUNIT"/>
    <property type="match status" value="1"/>
</dbReference>
<keyword evidence="5 6" id="KW-0472">Membrane</keyword>
<feature type="transmembrane region" description="Helical" evidence="6">
    <location>
        <begin position="179"/>
        <end position="199"/>
    </location>
</feature>
<name>A0ABY4S6J9_AQUTE</name>
<feature type="transmembrane region" description="Helical" evidence="6">
    <location>
        <begin position="150"/>
        <end position="173"/>
    </location>
</feature>
<dbReference type="SUPFAM" id="SSF103473">
    <property type="entry name" value="MFS general substrate transporter"/>
    <property type="match status" value="1"/>
</dbReference>
<feature type="transmembrane region" description="Helical" evidence="6">
    <location>
        <begin position="46"/>
        <end position="63"/>
    </location>
</feature>
<dbReference type="PANTHER" id="PTHR23538">
    <property type="entry name" value="44.5 KD BACTERIOCHLOROPHYLL SYNTHASE SUBUNIT"/>
    <property type="match status" value="1"/>
</dbReference>
<dbReference type="Gene3D" id="1.20.1250.20">
    <property type="entry name" value="MFS general substrate transporter like domains"/>
    <property type="match status" value="1"/>
</dbReference>
<sequence length="468" mass="47778">MGHSGNRGNATFGIVQVLRLGLVQACLGGLVVLMTSTLNRVMVVELALPALLPGVLVALHYAVQISRPRMGWGSDVGGRRTPWIVGGMAVLAAGAVLASASVAWMETQRAAGVALAFVAFVLIGLGVAACGTTLLVLLAKRVPAQRRGAAATTVWVMMILGFAVTAGTAGRFLDPYSPARLLAVTGVVAAIAVVVTWLATWRLEGPATGTAEGSPAAAPAPGPDRGAFIAALREVWADPPARRFTLFIFVSMLAYSAQDLILEPFAGSLFGFTPGQSTQLSGVQHGGVLLGMLAAAAAGGRWRGRALGSLPAWTAGGCIASCVALGGLVLAAVAGPGYPLQANVFLLGVANGAFAVSAIGSMMRLAGEGPPSREGVRIGLWGAAQAIAFALGGLVGTGASDLAHQLLSSPAMAYAAVFGAESLLFLWAAWLAFSPAPGNRPRRPGRRHAAPDREPAVVLDHAVWRVVQ</sequence>
<dbReference type="Pfam" id="PF03209">
    <property type="entry name" value="PUCC"/>
    <property type="match status" value="1"/>
</dbReference>
<organism evidence="7 8">
    <name type="scientific">Aquincola tertiaricarbonis</name>
    <dbReference type="NCBI Taxonomy" id="391953"/>
    <lineage>
        <taxon>Bacteria</taxon>
        <taxon>Pseudomonadati</taxon>
        <taxon>Pseudomonadota</taxon>
        <taxon>Betaproteobacteria</taxon>
        <taxon>Burkholderiales</taxon>
        <taxon>Sphaerotilaceae</taxon>
        <taxon>Aquincola</taxon>
    </lineage>
</organism>
<feature type="transmembrane region" description="Helical" evidence="6">
    <location>
        <begin position="12"/>
        <end position="34"/>
    </location>
</feature>
<feature type="transmembrane region" description="Helical" evidence="6">
    <location>
        <begin position="411"/>
        <end position="433"/>
    </location>
</feature>
<comment type="similarity">
    <text evidence="2">Belongs to the PucC family.</text>
</comment>
<feature type="transmembrane region" description="Helical" evidence="6">
    <location>
        <begin position="244"/>
        <end position="262"/>
    </location>
</feature>
<dbReference type="Proteomes" id="UP001056201">
    <property type="component" value="Chromosome 1"/>
</dbReference>
<evidence type="ECO:0000256" key="6">
    <source>
        <dbReference type="SAM" id="Phobius"/>
    </source>
</evidence>
<comment type="subcellular location">
    <subcellularLocation>
        <location evidence="1">Membrane</location>
        <topology evidence="1">Multi-pass membrane protein</topology>
    </subcellularLocation>
</comment>
<accession>A0ABY4S6J9</accession>
<dbReference type="InterPro" id="IPR004896">
    <property type="entry name" value="PucC-rel"/>
</dbReference>
<dbReference type="InterPro" id="IPR026036">
    <property type="entry name" value="PucC"/>
</dbReference>
<keyword evidence="8" id="KW-1185">Reference proteome</keyword>
<protein>
    <submittedName>
        <fullName evidence="7">BCD family MFS transporter</fullName>
    </submittedName>
</protein>
<dbReference type="RefSeq" id="WP_250195775.1">
    <property type="nucleotide sequence ID" value="NZ_CP097635.1"/>
</dbReference>
<gene>
    <name evidence="7" type="ORF">MW290_02650</name>
</gene>
<evidence type="ECO:0000256" key="5">
    <source>
        <dbReference type="ARBA" id="ARBA00023136"/>
    </source>
</evidence>